<dbReference type="GO" id="GO:0006508">
    <property type="term" value="P:proteolysis"/>
    <property type="evidence" value="ECO:0007669"/>
    <property type="project" value="InterPro"/>
</dbReference>
<dbReference type="InterPro" id="IPR033116">
    <property type="entry name" value="TRYPSIN_SER"/>
</dbReference>
<dbReference type="SUPFAM" id="SSF50494">
    <property type="entry name" value="Trypsin-like serine proteases"/>
    <property type="match status" value="1"/>
</dbReference>
<dbReference type="PROSITE" id="PS00135">
    <property type="entry name" value="TRYPSIN_SER"/>
    <property type="match status" value="1"/>
</dbReference>
<dbReference type="InterPro" id="IPR009003">
    <property type="entry name" value="Peptidase_S1_PA"/>
</dbReference>
<protein>
    <recommendedName>
        <fullName evidence="1">Peptidase S1 domain-containing protein</fullName>
    </recommendedName>
</protein>
<dbReference type="GO" id="GO:0004252">
    <property type="term" value="F:serine-type endopeptidase activity"/>
    <property type="evidence" value="ECO:0007669"/>
    <property type="project" value="InterPro"/>
</dbReference>
<dbReference type="Gene3D" id="2.40.10.10">
    <property type="entry name" value="Trypsin-like serine proteases"/>
    <property type="match status" value="2"/>
</dbReference>
<reference evidence="2 3" key="1">
    <citation type="submission" date="2019-06" db="EMBL/GenBank/DDBJ databases">
        <title>Whole genome shotgun sequence of Corynebacterium flavescens NBRC 14136.</title>
        <authorList>
            <person name="Hosoyama A."/>
            <person name="Uohara A."/>
            <person name="Ohji S."/>
            <person name="Ichikawa N."/>
        </authorList>
    </citation>
    <scope>NUCLEOTIDE SEQUENCE [LARGE SCALE GENOMIC DNA]</scope>
    <source>
        <strain evidence="2 3">NBRC 14136</strain>
    </source>
</reference>
<organism evidence="2 3">
    <name type="scientific">Corynebacterium flavescens</name>
    <dbReference type="NCBI Taxonomy" id="28028"/>
    <lineage>
        <taxon>Bacteria</taxon>
        <taxon>Bacillati</taxon>
        <taxon>Actinomycetota</taxon>
        <taxon>Actinomycetes</taxon>
        <taxon>Mycobacteriales</taxon>
        <taxon>Corynebacteriaceae</taxon>
        <taxon>Corynebacterium</taxon>
    </lineage>
</organism>
<dbReference type="InterPro" id="IPR001254">
    <property type="entry name" value="Trypsin_dom"/>
</dbReference>
<evidence type="ECO:0000313" key="2">
    <source>
        <dbReference type="EMBL" id="GEB98217.1"/>
    </source>
</evidence>
<evidence type="ECO:0000259" key="1">
    <source>
        <dbReference type="Pfam" id="PF00089"/>
    </source>
</evidence>
<dbReference type="Proteomes" id="UP000315353">
    <property type="component" value="Unassembled WGS sequence"/>
</dbReference>
<dbReference type="InterPro" id="IPR043504">
    <property type="entry name" value="Peptidase_S1_PA_chymotrypsin"/>
</dbReference>
<sequence length="244" mass="25538">MTSYKPALAALPPGTAIDISGQVPTPGASFNFQVCTAAWSFQLEDGRSIAVAASHCAKPGEKVWAGVQSGEFRYPAEPIGEVIYSDLYAQPTHDLDVAFIELYRNAEYYTPEWMGTEIAQSLDHLPSQVCKLGRSTGQTCGQFSHDTQPSKLLAGEDSLESNAASASVCAAAGDSGGPVYAQLSQGPVIVGLVSGTNRHLEPGETCSTGSETGIAAEKSIEMSFTPASDIDALIHQVLGTPARA</sequence>
<gene>
    <name evidence="2" type="ORF">CFL01nite_17120</name>
</gene>
<dbReference type="EMBL" id="BJNB01000027">
    <property type="protein sequence ID" value="GEB98217.1"/>
    <property type="molecule type" value="Genomic_DNA"/>
</dbReference>
<accession>A0AB73B9N5</accession>
<dbReference type="Pfam" id="PF00089">
    <property type="entry name" value="Trypsin"/>
    <property type="match status" value="1"/>
</dbReference>
<evidence type="ECO:0000313" key="3">
    <source>
        <dbReference type="Proteomes" id="UP000315353"/>
    </source>
</evidence>
<proteinExistence type="predicted"/>
<dbReference type="AlphaFoldDB" id="A0AB73B9N5"/>
<name>A0AB73B9N5_CORFL</name>
<feature type="domain" description="Peptidase S1" evidence="1">
    <location>
        <begin position="49"/>
        <end position="197"/>
    </location>
</feature>
<comment type="caution">
    <text evidence="2">The sequence shown here is derived from an EMBL/GenBank/DDBJ whole genome shotgun (WGS) entry which is preliminary data.</text>
</comment>